<evidence type="ECO:0000256" key="5">
    <source>
        <dbReference type="ARBA" id="ARBA00023136"/>
    </source>
</evidence>
<dbReference type="InterPro" id="IPR051723">
    <property type="entry name" value="Bact_OM_Invasion-Related"/>
</dbReference>
<reference evidence="8 11" key="3">
    <citation type="submission" date="2019-11" db="EMBL/GenBank/DDBJ databases">
        <authorList>
            <consortium name="GenomeTrakr network: Whole genome sequencing for foodborne pathogen traceback"/>
        </authorList>
    </citation>
    <scope>NUCLEOTIDE SEQUENCE [LARGE SCALE GENOMIC DNA]</scope>
    <source>
        <strain evidence="8 11">PSU-2072</strain>
    </source>
</reference>
<keyword evidence="2" id="KW-1134">Transmembrane beta strand</keyword>
<dbReference type="Gene3D" id="2.40.160.20">
    <property type="match status" value="1"/>
</dbReference>
<dbReference type="EMBL" id="UFZQ01000001">
    <property type="protein sequence ID" value="STE82506.1"/>
    <property type="molecule type" value="Genomic_DNA"/>
</dbReference>
<evidence type="ECO:0000256" key="6">
    <source>
        <dbReference type="SAM" id="SignalP"/>
    </source>
</evidence>
<gene>
    <name evidence="9" type="primary">ail_1</name>
    <name evidence="7" type="ORF">E5H86_29405</name>
    <name evidence="8" type="ORF">GNW61_03845</name>
    <name evidence="9" type="ORF">NCTC10418_00127</name>
</gene>
<organism evidence="7 12">
    <name type="scientific">Escherichia coli</name>
    <dbReference type="NCBI Taxonomy" id="562"/>
    <lineage>
        <taxon>Bacteria</taxon>
        <taxon>Pseudomonadati</taxon>
        <taxon>Pseudomonadota</taxon>
        <taxon>Gammaproteobacteria</taxon>
        <taxon>Enterobacterales</taxon>
        <taxon>Enterobacteriaceae</taxon>
        <taxon>Escherichia</taxon>
    </lineage>
</organism>
<sequence>MKKLSVLSAIILSVASGSVLADNHSFSVGYAQSKIQNFKNIRGVNLQYRYEWDSPVSIMGSFSWMKGDGNQEYHSYGDSIKNQVDAKYYSLLTGPVWRINDYMSLYAAGGVAHVKADGKTAWTNVDGYFARENISKKSTSFAYAAGVMINPTSNITINAGYEGTRAKLGDNYSINGFNIGVGYRF</sequence>
<dbReference type="PANTHER" id="PTHR35892">
    <property type="entry name" value="OUTER MEMBRANE PROTEIN PAGN-RELATED"/>
    <property type="match status" value="1"/>
</dbReference>
<evidence type="ECO:0000313" key="9">
    <source>
        <dbReference type="EMBL" id="STE82506.1"/>
    </source>
</evidence>
<dbReference type="AlphaFoldDB" id="A0A0Q1BGZ3"/>
<evidence type="ECO:0000313" key="10">
    <source>
        <dbReference type="Proteomes" id="UP000255460"/>
    </source>
</evidence>
<evidence type="ECO:0000256" key="1">
    <source>
        <dbReference type="ARBA" id="ARBA00004141"/>
    </source>
</evidence>
<keyword evidence="4 6" id="KW-0732">Signal</keyword>
<dbReference type="RefSeq" id="WP_000736772.1">
    <property type="nucleotide sequence ID" value="NZ_AP027432.1"/>
</dbReference>
<dbReference type="InterPro" id="IPR000758">
    <property type="entry name" value="Enterovir_OMP"/>
</dbReference>
<dbReference type="SUPFAM" id="SSF56925">
    <property type="entry name" value="OMPA-like"/>
    <property type="match status" value="1"/>
</dbReference>
<feature type="chain" id="PRO_5011864186" evidence="6">
    <location>
        <begin position="22"/>
        <end position="185"/>
    </location>
</feature>
<evidence type="ECO:0000256" key="3">
    <source>
        <dbReference type="ARBA" id="ARBA00022692"/>
    </source>
</evidence>
<dbReference type="PANTHER" id="PTHR35892:SF2">
    <property type="entry name" value="OUTER MEMBRANE PROTEIN PAGN"/>
    <property type="match status" value="1"/>
</dbReference>
<evidence type="ECO:0000313" key="11">
    <source>
        <dbReference type="Proteomes" id="UP000530628"/>
    </source>
</evidence>
<reference evidence="7 12" key="2">
    <citation type="submission" date="2019-04" db="EMBL/GenBank/DDBJ databases">
        <authorList>
            <consortium name="NARMS: The National Antimicrobial Resistance Monitoring System"/>
        </authorList>
    </citation>
    <scope>NUCLEOTIDE SEQUENCE [LARGE SCALE GENOMIC DNA]</scope>
    <source>
        <strain evidence="7 12">FSIS11919500</strain>
    </source>
</reference>
<dbReference type="Proteomes" id="UP000255460">
    <property type="component" value="Unassembled WGS sequence"/>
</dbReference>
<dbReference type="Pfam" id="PF06316">
    <property type="entry name" value="Ail_Lom"/>
    <property type="match status" value="1"/>
</dbReference>
<feature type="signal peptide" evidence="6">
    <location>
        <begin position="1"/>
        <end position="21"/>
    </location>
</feature>
<dbReference type="Proteomes" id="UP000530628">
    <property type="component" value="Unassembled WGS sequence"/>
</dbReference>
<dbReference type="EMBL" id="AASEPP010000162">
    <property type="protein sequence ID" value="EFC2249770.1"/>
    <property type="molecule type" value="Genomic_DNA"/>
</dbReference>
<accession>A0A0Q1BGZ3</accession>
<evidence type="ECO:0000313" key="12">
    <source>
        <dbReference type="Proteomes" id="UP000531916"/>
    </source>
</evidence>
<dbReference type="Proteomes" id="UP000531916">
    <property type="component" value="Unassembled WGS sequence"/>
</dbReference>
<dbReference type="GO" id="GO:0016020">
    <property type="term" value="C:membrane"/>
    <property type="evidence" value="ECO:0007669"/>
    <property type="project" value="UniProtKB-SubCell"/>
</dbReference>
<keyword evidence="5" id="KW-0472">Membrane</keyword>
<dbReference type="PRINTS" id="PR00316">
    <property type="entry name" value="ENTEROVIROMP"/>
</dbReference>
<reference evidence="9 10" key="1">
    <citation type="submission" date="2018-06" db="EMBL/GenBank/DDBJ databases">
        <authorList>
            <consortium name="Pathogen Informatics"/>
            <person name="Doyle S."/>
        </authorList>
    </citation>
    <scope>NUCLEOTIDE SEQUENCE [LARGE SCALE GENOMIC DNA]</scope>
    <source>
        <strain evidence="9 10">NCTC10418</strain>
    </source>
</reference>
<evidence type="ECO:0000313" key="7">
    <source>
        <dbReference type="EMBL" id="EFC2249770.1"/>
    </source>
</evidence>
<evidence type="ECO:0000256" key="4">
    <source>
        <dbReference type="ARBA" id="ARBA00022729"/>
    </source>
</evidence>
<comment type="subcellular location">
    <subcellularLocation>
        <location evidence="1">Membrane</location>
        <topology evidence="1">Multi-pass membrane protein</topology>
    </subcellularLocation>
</comment>
<dbReference type="GO" id="GO:0044384">
    <property type="term" value="C:host outer membrane"/>
    <property type="evidence" value="ECO:0007669"/>
    <property type="project" value="InterPro"/>
</dbReference>
<evidence type="ECO:0000313" key="8">
    <source>
        <dbReference type="EMBL" id="EFH6647905.1"/>
    </source>
</evidence>
<evidence type="ECO:0000256" key="2">
    <source>
        <dbReference type="ARBA" id="ARBA00022452"/>
    </source>
</evidence>
<dbReference type="PROSITE" id="PS00695">
    <property type="entry name" value="ENT_VIR_OMP_2"/>
    <property type="match status" value="1"/>
</dbReference>
<dbReference type="InterPro" id="IPR011250">
    <property type="entry name" value="OMP/PagP_B-barrel"/>
</dbReference>
<proteinExistence type="predicted"/>
<name>A0A0Q1BGZ3_ECOLX</name>
<dbReference type="EMBL" id="AASWOY010000006">
    <property type="protein sequence ID" value="EFH6647905.1"/>
    <property type="molecule type" value="Genomic_DNA"/>
</dbReference>
<protein>
    <submittedName>
        <fullName evidence="8">Ail/Lom family outer membrane beta-barrel protein</fullName>
    </submittedName>
    <submittedName>
        <fullName evidence="7">Ail/Lom family protein</fullName>
    </submittedName>
    <submittedName>
        <fullName evidence="9">Putative PagC-like membrane protein</fullName>
    </submittedName>
</protein>
<keyword evidence="3" id="KW-0812">Transmembrane</keyword>